<protein>
    <submittedName>
        <fullName evidence="2">Uncharacterized protein</fullName>
    </submittedName>
</protein>
<dbReference type="AlphaFoldDB" id="A0A4U6W3G5"/>
<keyword evidence="3" id="KW-1185">Reference proteome</keyword>
<dbReference type="Gramene" id="TKW36074">
    <property type="protein sequence ID" value="TKW36074"/>
    <property type="gene ID" value="SEVIR_2G416400v2"/>
</dbReference>
<feature type="region of interest" description="Disordered" evidence="1">
    <location>
        <begin position="41"/>
        <end position="79"/>
    </location>
</feature>
<reference evidence="2" key="1">
    <citation type="submission" date="2019-03" db="EMBL/GenBank/DDBJ databases">
        <title>WGS assembly of Setaria viridis.</title>
        <authorList>
            <person name="Huang P."/>
            <person name="Jenkins J."/>
            <person name="Grimwood J."/>
            <person name="Barry K."/>
            <person name="Healey A."/>
            <person name="Mamidi S."/>
            <person name="Sreedasyam A."/>
            <person name="Shu S."/>
            <person name="Feldman M."/>
            <person name="Wu J."/>
            <person name="Yu Y."/>
            <person name="Chen C."/>
            <person name="Johnson J."/>
            <person name="Rokhsar D."/>
            <person name="Baxter I."/>
            <person name="Schmutz J."/>
            <person name="Brutnell T."/>
            <person name="Kellogg E."/>
        </authorList>
    </citation>
    <scope>NUCLEOTIDE SEQUENCE [LARGE SCALE GENOMIC DNA]</scope>
</reference>
<evidence type="ECO:0000256" key="1">
    <source>
        <dbReference type="SAM" id="MobiDB-lite"/>
    </source>
</evidence>
<accession>A0A4U6W3G5</accession>
<dbReference type="EMBL" id="CM016553">
    <property type="protein sequence ID" value="TKW36074.1"/>
    <property type="molecule type" value="Genomic_DNA"/>
</dbReference>
<evidence type="ECO:0000313" key="2">
    <source>
        <dbReference type="EMBL" id="TKW36074.1"/>
    </source>
</evidence>
<dbReference type="Proteomes" id="UP000298652">
    <property type="component" value="Chromosome 2"/>
</dbReference>
<evidence type="ECO:0000313" key="3">
    <source>
        <dbReference type="Proteomes" id="UP000298652"/>
    </source>
</evidence>
<sequence length="79" mass="9120">MLTSPSRHAKCLKLTKTFHFDHLISTKKKNGRMTSTTRMQHSWTAAQERHVARQGGSIRHMKKDKATTSFPNWGLTARR</sequence>
<organism evidence="2 3">
    <name type="scientific">Setaria viridis</name>
    <name type="common">Green bristlegrass</name>
    <name type="synonym">Setaria italica subsp. viridis</name>
    <dbReference type="NCBI Taxonomy" id="4556"/>
    <lineage>
        <taxon>Eukaryota</taxon>
        <taxon>Viridiplantae</taxon>
        <taxon>Streptophyta</taxon>
        <taxon>Embryophyta</taxon>
        <taxon>Tracheophyta</taxon>
        <taxon>Spermatophyta</taxon>
        <taxon>Magnoliopsida</taxon>
        <taxon>Liliopsida</taxon>
        <taxon>Poales</taxon>
        <taxon>Poaceae</taxon>
        <taxon>PACMAD clade</taxon>
        <taxon>Panicoideae</taxon>
        <taxon>Panicodae</taxon>
        <taxon>Paniceae</taxon>
        <taxon>Cenchrinae</taxon>
        <taxon>Setaria</taxon>
    </lineage>
</organism>
<gene>
    <name evidence="2" type="ORF">SEVIR_2G416400v2</name>
</gene>
<name>A0A4U6W3G5_SETVI</name>
<proteinExistence type="predicted"/>